<organism evidence="2 3">
    <name type="scientific">Sorangium cellulosum</name>
    <name type="common">Polyangium cellulosum</name>
    <dbReference type="NCBI Taxonomy" id="56"/>
    <lineage>
        <taxon>Bacteria</taxon>
        <taxon>Pseudomonadati</taxon>
        <taxon>Myxococcota</taxon>
        <taxon>Polyangia</taxon>
        <taxon>Polyangiales</taxon>
        <taxon>Polyangiaceae</taxon>
        <taxon>Sorangium</taxon>
    </lineage>
</organism>
<dbReference type="Proteomes" id="UP000238348">
    <property type="component" value="Chromosome"/>
</dbReference>
<keyword evidence="1" id="KW-0732">Signal</keyword>
<gene>
    <name evidence="2" type="ORF">SOCE26_010860</name>
</gene>
<proteinExistence type="predicted"/>
<name>A0A2L0EK70_SORCE</name>
<feature type="signal peptide" evidence="1">
    <location>
        <begin position="1"/>
        <end position="24"/>
    </location>
</feature>
<accession>A0A2L0EK70</accession>
<evidence type="ECO:0000313" key="3">
    <source>
        <dbReference type="Proteomes" id="UP000238348"/>
    </source>
</evidence>
<dbReference type="InterPro" id="IPR045926">
    <property type="entry name" value="DUF6345"/>
</dbReference>
<dbReference type="RefSeq" id="WP_104977618.1">
    <property type="nucleotide sequence ID" value="NZ_CP012673.1"/>
</dbReference>
<sequence length="258" mass="28283">MSKHRLGFFAALFTALAAAPAAHAAYFEDGTWSTTDDDSWTREYYGDGVNDWSGTGNSNLAFCNAGVENIADQLFTQGYAYRFSTDADAWETDFTVGGQENDYGDAADYAYISTHGSPDLVAFNGSAGDDELTASETYWNLDLDVIALDACRVLEIWSGARTSYGNRHLNAGLHYVMGFDSDANDIITTAENYAFYLTQGYTHRGAWRQATSDGHESDRGGAYIRYSSSSCDTLNETLTSHACDPVWNSTYVDVGWTL</sequence>
<feature type="chain" id="PRO_5014817552" description="Secreted protein" evidence="1">
    <location>
        <begin position="25"/>
        <end position="258"/>
    </location>
</feature>
<evidence type="ECO:0000256" key="1">
    <source>
        <dbReference type="SAM" id="SignalP"/>
    </source>
</evidence>
<reference evidence="2 3" key="1">
    <citation type="submission" date="2015-09" db="EMBL/GenBank/DDBJ databases">
        <title>Sorangium comparison.</title>
        <authorList>
            <person name="Zaburannyi N."/>
            <person name="Bunk B."/>
            <person name="Overmann J."/>
            <person name="Mueller R."/>
        </authorList>
    </citation>
    <scope>NUCLEOTIDE SEQUENCE [LARGE SCALE GENOMIC DNA]</scope>
    <source>
        <strain evidence="2 3">So ce26</strain>
    </source>
</reference>
<protein>
    <recommendedName>
        <fullName evidence="4">Secreted protein</fullName>
    </recommendedName>
</protein>
<evidence type="ECO:0000313" key="2">
    <source>
        <dbReference type="EMBL" id="AUX39691.1"/>
    </source>
</evidence>
<dbReference type="EMBL" id="CP012673">
    <property type="protein sequence ID" value="AUX39691.1"/>
    <property type="molecule type" value="Genomic_DNA"/>
</dbReference>
<dbReference type="Pfam" id="PF19872">
    <property type="entry name" value="DUF6345"/>
    <property type="match status" value="1"/>
</dbReference>
<dbReference type="AlphaFoldDB" id="A0A2L0EK70"/>
<evidence type="ECO:0008006" key="4">
    <source>
        <dbReference type="Google" id="ProtNLM"/>
    </source>
</evidence>